<comment type="caution">
    <text evidence="4">Lacks conserved residue(s) required for the propagation of feature annotation.</text>
</comment>
<dbReference type="SUPFAM" id="SSF53328">
    <property type="entry name" value="Formyltransferase"/>
    <property type="match status" value="1"/>
</dbReference>
<evidence type="ECO:0000313" key="6">
    <source>
        <dbReference type="EMBL" id="MBU9739456.1"/>
    </source>
</evidence>
<dbReference type="Pfam" id="PF00551">
    <property type="entry name" value="Formyl_trans_N"/>
    <property type="match status" value="1"/>
</dbReference>
<reference evidence="6" key="1">
    <citation type="submission" date="2021-06" db="EMBL/GenBank/DDBJ databases">
        <title>Description of novel taxa of the family Lachnospiraceae.</title>
        <authorList>
            <person name="Chaplin A.V."/>
            <person name="Sokolova S.R."/>
            <person name="Pikina A.P."/>
            <person name="Korzhanova M."/>
            <person name="Belova V."/>
            <person name="Korostin D."/>
            <person name="Efimov B.A."/>
        </authorList>
    </citation>
    <scope>NUCLEOTIDE SEQUENCE</scope>
    <source>
        <strain evidence="6">ASD5720</strain>
    </source>
</reference>
<sequence length="199" mass="21778">MLDLVVLVSGGGTNLQAIIDAIDNGTITNARIRAVISNNQNAYALERARRHGIEAVCVSPKEYADRELFNQAFLDTVDAYQPGLIVLAGFLVVIPPAMIQKYEKKIINIHPSLIPSFCGTGYYGLKVHEAALTRGVKITGATVHYVDEGTDTGPILLQKAVEVREGDTPQELQRRVMEEAEWVILPEAIQLIANGRKEA</sequence>
<dbReference type="PANTHER" id="PTHR43369">
    <property type="entry name" value="PHOSPHORIBOSYLGLYCINAMIDE FORMYLTRANSFERASE"/>
    <property type="match status" value="1"/>
</dbReference>
<gene>
    <name evidence="4 6" type="primary">purN</name>
    <name evidence="6" type="ORF">KTH89_23245</name>
</gene>
<comment type="pathway">
    <text evidence="1 4">Purine metabolism; IMP biosynthesis via de novo pathway; N(2)-formyl-N(1)-(5-phospho-D-ribosyl)glycinamide from N(1)-(5-phospho-D-ribosyl)glycinamide (10-formyl THF route): step 1/1.</text>
</comment>
<name>A0A949NGB6_9FIRM</name>
<evidence type="ECO:0000256" key="2">
    <source>
        <dbReference type="ARBA" id="ARBA00022679"/>
    </source>
</evidence>
<comment type="function">
    <text evidence="4">Catalyzes the transfer of a formyl group from 10-formyltetrahydrofolate to 5-phospho-ribosyl-glycinamide (GAR), producing 5-phospho-ribosyl-N-formylglycinamide (FGAR) and tetrahydrofolate.</text>
</comment>
<dbReference type="GO" id="GO:0006189">
    <property type="term" value="P:'de novo' IMP biosynthetic process"/>
    <property type="evidence" value="ECO:0007669"/>
    <property type="project" value="UniProtKB-UniRule"/>
</dbReference>
<feature type="binding site" evidence="4">
    <location>
        <position position="108"/>
    </location>
    <ligand>
        <name>(6R)-10-formyltetrahydrofolate</name>
        <dbReference type="ChEBI" id="CHEBI:195366"/>
    </ligand>
</feature>
<organism evidence="6 7">
    <name type="scientific">Diplocloster agilis</name>
    <dbReference type="NCBI Taxonomy" id="2850323"/>
    <lineage>
        <taxon>Bacteria</taxon>
        <taxon>Bacillati</taxon>
        <taxon>Bacillota</taxon>
        <taxon>Clostridia</taxon>
        <taxon>Lachnospirales</taxon>
        <taxon>Lachnospiraceae</taxon>
        <taxon>Diplocloster</taxon>
    </lineage>
</organism>
<feature type="binding site" evidence="4">
    <location>
        <position position="66"/>
    </location>
    <ligand>
        <name>(6R)-10-formyltetrahydrofolate</name>
        <dbReference type="ChEBI" id="CHEBI:195366"/>
    </ligand>
</feature>
<dbReference type="PANTHER" id="PTHR43369:SF2">
    <property type="entry name" value="PHOSPHORIBOSYLGLYCINAMIDE FORMYLTRANSFERASE"/>
    <property type="match status" value="1"/>
</dbReference>
<comment type="catalytic activity">
    <reaction evidence="4">
        <text>N(1)-(5-phospho-beta-D-ribosyl)glycinamide + (6R)-10-formyltetrahydrofolate = N(2)-formyl-N(1)-(5-phospho-beta-D-ribosyl)glycinamide + (6S)-5,6,7,8-tetrahydrofolate + H(+)</text>
        <dbReference type="Rhea" id="RHEA:15053"/>
        <dbReference type="ChEBI" id="CHEBI:15378"/>
        <dbReference type="ChEBI" id="CHEBI:57453"/>
        <dbReference type="ChEBI" id="CHEBI:143788"/>
        <dbReference type="ChEBI" id="CHEBI:147286"/>
        <dbReference type="ChEBI" id="CHEBI:195366"/>
        <dbReference type="EC" id="2.1.2.2"/>
    </reaction>
</comment>
<dbReference type="GO" id="GO:0004644">
    <property type="term" value="F:phosphoribosylglycinamide formyltransferase activity"/>
    <property type="evidence" value="ECO:0007669"/>
    <property type="project" value="UniProtKB-UniRule"/>
</dbReference>
<keyword evidence="3 4" id="KW-0658">Purine biosynthesis</keyword>
<feature type="binding site" evidence="4">
    <location>
        <begin position="12"/>
        <end position="14"/>
    </location>
    <ligand>
        <name>N(1)-(5-phospho-beta-D-ribosyl)glycinamide</name>
        <dbReference type="ChEBI" id="CHEBI:143788"/>
    </ligand>
</feature>
<keyword evidence="7" id="KW-1185">Reference proteome</keyword>
<evidence type="ECO:0000256" key="4">
    <source>
        <dbReference type="HAMAP-Rule" id="MF_01930"/>
    </source>
</evidence>
<dbReference type="EC" id="2.1.2.2" evidence="4"/>
<dbReference type="HAMAP" id="MF_01930">
    <property type="entry name" value="PurN"/>
    <property type="match status" value="1"/>
</dbReference>
<keyword evidence="2 4" id="KW-0808">Transferase</keyword>
<dbReference type="NCBIfam" id="TIGR00639">
    <property type="entry name" value="PurN"/>
    <property type="match status" value="1"/>
</dbReference>
<dbReference type="GO" id="GO:0005829">
    <property type="term" value="C:cytosol"/>
    <property type="evidence" value="ECO:0007669"/>
    <property type="project" value="TreeGrafter"/>
</dbReference>
<dbReference type="Gene3D" id="3.40.50.170">
    <property type="entry name" value="Formyl transferase, N-terminal domain"/>
    <property type="match status" value="1"/>
</dbReference>
<evidence type="ECO:0000256" key="3">
    <source>
        <dbReference type="ARBA" id="ARBA00022755"/>
    </source>
</evidence>
<feature type="active site" description="Proton donor" evidence="4">
    <location>
        <position position="110"/>
    </location>
</feature>
<feature type="domain" description="Formyl transferase N-terminal" evidence="5">
    <location>
        <begin position="4"/>
        <end position="188"/>
    </location>
</feature>
<proteinExistence type="inferred from homology"/>
<dbReference type="RefSeq" id="WP_158348155.1">
    <property type="nucleotide sequence ID" value="NZ_JAHQCW010000060.1"/>
</dbReference>
<dbReference type="InterPro" id="IPR004607">
    <property type="entry name" value="GART"/>
</dbReference>
<evidence type="ECO:0000313" key="7">
    <source>
        <dbReference type="Proteomes" id="UP000712157"/>
    </source>
</evidence>
<dbReference type="EMBL" id="JAHQCW010000060">
    <property type="protein sequence ID" value="MBU9739456.1"/>
    <property type="molecule type" value="Genomic_DNA"/>
</dbReference>
<dbReference type="InterPro" id="IPR002376">
    <property type="entry name" value="Formyl_transf_N"/>
</dbReference>
<dbReference type="CDD" id="cd08645">
    <property type="entry name" value="FMT_core_GART"/>
    <property type="match status" value="1"/>
</dbReference>
<feature type="site" description="Raises pKa of active site His" evidence="4">
    <location>
        <position position="151"/>
    </location>
</feature>
<comment type="similarity">
    <text evidence="4">Belongs to the GART family.</text>
</comment>
<accession>A0A949NGB6</accession>
<dbReference type="InterPro" id="IPR036477">
    <property type="entry name" value="Formyl_transf_N_sf"/>
</dbReference>
<evidence type="ECO:0000256" key="1">
    <source>
        <dbReference type="ARBA" id="ARBA00005054"/>
    </source>
</evidence>
<evidence type="ECO:0000259" key="5">
    <source>
        <dbReference type="Pfam" id="PF00551"/>
    </source>
</evidence>
<protein>
    <recommendedName>
        <fullName evidence="4">Phosphoribosylglycinamide formyltransferase</fullName>
        <ecNumber evidence="4">2.1.2.2</ecNumber>
    </recommendedName>
    <alternativeName>
        <fullName evidence="4">5'-phosphoribosylglycinamide transformylase</fullName>
    </alternativeName>
    <alternativeName>
        <fullName evidence="4">GAR transformylase</fullName>
        <shortName evidence="4">GART</shortName>
    </alternativeName>
</protein>
<comment type="caution">
    <text evidence="6">The sequence shown here is derived from an EMBL/GenBank/DDBJ whole genome shotgun (WGS) entry which is preliminary data.</text>
</comment>
<dbReference type="AlphaFoldDB" id="A0A949NGB6"/>
<dbReference type="Proteomes" id="UP000712157">
    <property type="component" value="Unassembled WGS sequence"/>
</dbReference>